<dbReference type="EnsemblPlants" id="Pp3c8_14510V3.3">
    <property type="protein sequence ID" value="Pp3c8_14510V3.3"/>
    <property type="gene ID" value="Pp3c8_14510"/>
</dbReference>
<gene>
    <name evidence="2" type="primary">LOC112285303</name>
</gene>
<dbReference type="PANTHER" id="PTHR37237:SF1">
    <property type="entry name" value="OS02G0567000 PROTEIN"/>
    <property type="match status" value="1"/>
</dbReference>
<evidence type="ECO:0000313" key="2">
    <source>
        <dbReference type="EnsemblPlants" id="Pp3c8_14510V3.4"/>
    </source>
</evidence>
<dbReference type="AlphaFoldDB" id="A0A7I4EJ48"/>
<evidence type="ECO:0000256" key="1">
    <source>
        <dbReference type="SAM" id="MobiDB-lite"/>
    </source>
</evidence>
<protein>
    <submittedName>
        <fullName evidence="2">Uncharacterized protein</fullName>
    </submittedName>
</protein>
<accession>A0A7I4EJ48</accession>
<feature type="compositionally biased region" description="Basic and acidic residues" evidence="1">
    <location>
        <begin position="18"/>
        <end position="27"/>
    </location>
</feature>
<dbReference type="EnsemblPlants" id="Pp3c8_14510V3.5">
    <property type="protein sequence ID" value="Pp3c8_14510V3.5"/>
    <property type="gene ID" value="Pp3c8_14510"/>
</dbReference>
<name>A0A7I4EJ48_PHYPA</name>
<evidence type="ECO:0000313" key="3">
    <source>
        <dbReference type="Proteomes" id="UP000006727"/>
    </source>
</evidence>
<dbReference type="Gramene" id="Pp3c8_14510V3.3">
    <property type="protein sequence ID" value="Pp3c8_14510V3.3"/>
    <property type="gene ID" value="Pp3c8_14510"/>
</dbReference>
<reference evidence="2 3" key="1">
    <citation type="journal article" date="2008" name="Science">
        <title>The Physcomitrella genome reveals evolutionary insights into the conquest of land by plants.</title>
        <authorList>
            <person name="Rensing S."/>
            <person name="Lang D."/>
            <person name="Zimmer A."/>
            <person name="Terry A."/>
            <person name="Salamov A."/>
            <person name="Shapiro H."/>
            <person name="Nishiyama T."/>
            <person name="Perroud P.-F."/>
            <person name="Lindquist E."/>
            <person name="Kamisugi Y."/>
            <person name="Tanahashi T."/>
            <person name="Sakakibara K."/>
            <person name="Fujita T."/>
            <person name="Oishi K."/>
            <person name="Shin-I T."/>
            <person name="Kuroki Y."/>
            <person name="Toyoda A."/>
            <person name="Suzuki Y."/>
            <person name="Hashimoto A."/>
            <person name="Yamaguchi K."/>
            <person name="Sugano A."/>
            <person name="Kohara Y."/>
            <person name="Fujiyama A."/>
            <person name="Anterola A."/>
            <person name="Aoki S."/>
            <person name="Ashton N."/>
            <person name="Barbazuk W.B."/>
            <person name="Barker E."/>
            <person name="Bennetzen J."/>
            <person name="Bezanilla M."/>
            <person name="Blankenship R."/>
            <person name="Cho S.H."/>
            <person name="Dutcher S."/>
            <person name="Estelle M."/>
            <person name="Fawcett J.A."/>
            <person name="Gundlach H."/>
            <person name="Hanada K."/>
            <person name="Heyl A."/>
            <person name="Hicks K.A."/>
            <person name="Hugh J."/>
            <person name="Lohr M."/>
            <person name="Mayer K."/>
            <person name="Melkozernov A."/>
            <person name="Murata T."/>
            <person name="Nelson D."/>
            <person name="Pils B."/>
            <person name="Prigge M."/>
            <person name="Reiss B."/>
            <person name="Renner T."/>
            <person name="Rombauts S."/>
            <person name="Rushton P."/>
            <person name="Sanderfoot A."/>
            <person name="Schween G."/>
            <person name="Shiu S.-H."/>
            <person name="Stueber K."/>
            <person name="Theodoulou F.L."/>
            <person name="Tu H."/>
            <person name="Van de Peer Y."/>
            <person name="Verrier P.J."/>
            <person name="Waters E."/>
            <person name="Wood A."/>
            <person name="Yang L."/>
            <person name="Cove D."/>
            <person name="Cuming A."/>
            <person name="Hasebe M."/>
            <person name="Lucas S."/>
            <person name="Mishler D.B."/>
            <person name="Reski R."/>
            <person name="Grigoriev I."/>
            <person name="Quatrano R.S."/>
            <person name="Boore J.L."/>
        </authorList>
    </citation>
    <scope>NUCLEOTIDE SEQUENCE [LARGE SCALE GENOMIC DNA]</scope>
    <source>
        <strain evidence="2 3">cv. Gransden 2004</strain>
    </source>
</reference>
<dbReference type="Proteomes" id="UP000006727">
    <property type="component" value="Chromosome 8"/>
</dbReference>
<reference evidence="2 3" key="2">
    <citation type="journal article" date="2018" name="Plant J.">
        <title>The Physcomitrella patens chromosome-scale assembly reveals moss genome structure and evolution.</title>
        <authorList>
            <person name="Lang D."/>
            <person name="Ullrich K.K."/>
            <person name="Murat F."/>
            <person name="Fuchs J."/>
            <person name="Jenkins J."/>
            <person name="Haas F.B."/>
            <person name="Piednoel M."/>
            <person name="Gundlach H."/>
            <person name="Van Bel M."/>
            <person name="Meyberg R."/>
            <person name="Vives C."/>
            <person name="Morata J."/>
            <person name="Symeonidi A."/>
            <person name="Hiss M."/>
            <person name="Muchero W."/>
            <person name="Kamisugi Y."/>
            <person name="Saleh O."/>
            <person name="Blanc G."/>
            <person name="Decker E.L."/>
            <person name="van Gessel N."/>
            <person name="Grimwood J."/>
            <person name="Hayes R.D."/>
            <person name="Graham S.W."/>
            <person name="Gunter L.E."/>
            <person name="McDaniel S.F."/>
            <person name="Hoernstein S.N.W."/>
            <person name="Larsson A."/>
            <person name="Li F.W."/>
            <person name="Perroud P.F."/>
            <person name="Phillips J."/>
            <person name="Ranjan P."/>
            <person name="Rokshar D.S."/>
            <person name="Rothfels C.J."/>
            <person name="Schneider L."/>
            <person name="Shu S."/>
            <person name="Stevenson D.W."/>
            <person name="Thummler F."/>
            <person name="Tillich M."/>
            <person name="Villarreal Aguilar J.C."/>
            <person name="Widiez T."/>
            <person name="Wong G.K."/>
            <person name="Wymore A."/>
            <person name="Zhang Y."/>
            <person name="Zimmer A.D."/>
            <person name="Quatrano R.S."/>
            <person name="Mayer K.F.X."/>
            <person name="Goodstein D."/>
            <person name="Casacuberta J.M."/>
            <person name="Vandepoele K."/>
            <person name="Reski R."/>
            <person name="Cuming A.C."/>
            <person name="Tuskan G.A."/>
            <person name="Maumus F."/>
            <person name="Salse J."/>
            <person name="Schmutz J."/>
            <person name="Rensing S.A."/>
        </authorList>
    </citation>
    <scope>NUCLEOTIDE SEQUENCE [LARGE SCALE GENOMIC DNA]</scope>
    <source>
        <strain evidence="2 3">cv. Gransden 2004</strain>
    </source>
</reference>
<dbReference type="EMBL" id="ABEU02000008">
    <property type="status" value="NOT_ANNOTATED_CDS"/>
    <property type="molecule type" value="Genomic_DNA"/>
</dbReference>
<dbReference type="Gramene" id="Pp3c8_14510V3.4">
    <property type="protein sequence ID" value="Pp3c8_14510V3.4"/>
    <property type="gene ID" value="Pp3c8_14510"/>
</dbReference>
<keyword evidence="3" id="KW-1185">Reference proteome</keyword>
<proteinExistence type="predicted"/>
<dbReference type="Gramene" id="Pp3c8_14510V3.5">
    <property type="protein sequence ID" value="Pp3c8_14510V3.5"/>
    <property type="gene ID" value="Pp3c8_14510"/>
</dbReference>
<dbReference type="PANTHER" id="PTHR37237">
    <property type="entry name" value="OS02G0567000 PROTEIN"/>
    <property type="match status" value="1"/>
</dbReference>
<feature type="region of interest" description="Disordered" evidence="1">
    <location>
        <begin position="1"/>
        <end position="42"/>
    </location>
</feature>
<dbReference type="EnsemblPlants" id="Pp3c8_14510V3.6">
    <property type="protein sequence ID" value="Pp3c8_14510V3.6"/>
    <property type="gene ID" value="Pp3c8_14510"/>
</dbReference>
<sequence length="123" mass="13399">MAALVPASGKPILSFGDMLRDLSDRRPAPPPDAEEPDSPTTIKRKKIAQLRRLFYLSDPLLSTKAGSPSRGLGTGSTQFENLNLVDAFEKAYADLIKALSEGGNEWIGFSEQVHAHELTDCML</sequence>
<dbReference type="Gramene" id="Pp3c8_14510V3.6">
    <property type="protein sequence ID" value="Pp3c8_14510V3.6"/>
    <property type="gene ID" value="Pp3c8_14510"/>
</dbReference>
<organism evidence="2 3">
    <name type="scientific">Physcomitrium patens</name>
    <name type="common">Spreading-leaved earth moss</name>
    <name type="synonym">Physcomitrella patens</name>
    <dbReference type="NCBI Taxonomy" id="3218"/>
    <lineage>
        <taxon>Eukaryota</taxon>
        <taxon>Viridiplantae</taxon>
        <taxon>Streptophyta</taxon>
        <taxon>Embryophyta</taxon>
        <taxon>Bryophyta</taxon>
        <taxon>Bryophytina</taxon>
        <taxon>Bryopsida</taxon>
        <taxon>Funariidae</taxon>
        <taxon>Funariales</taxon>
        <taxon>Funariaceae</taxon>
        <taxon>Physcomitrium</taxon>
    </lineage>
</organism>
<reference evidence="2" key="3">
    <citation type="submission" date="2020-12" db="UniProtKB">
        <authorList>
            <consortium name="EnsemblPlants"/>
        </authorList>
    </citation>
    <scope>IDENTIFICATION</scope>
</reference>
<dbReference type="EnsemblPlants" id="Pp3c8_14510V3.4">
    <property type="protein sequence ID" value="Pp3c8_14510V3.4"/>
    <property type="gene ID" value="Pp3c8_14510"/>
</dbReference>